<feature type="region of interest" description="Disordered" evidence="1">
    <location>
        <begin position="53"/>
        <end position="94"/>
    </location>
</feature>
<sequence length="108" mass="11694">MSLHAKLLVMETDTRRERTIERSERPTNELAGRGGAISIGEIADEIVRRLRKADGENPSASPRVAENEKKSGAGANRGCGKRENSDHAATPADGDFTCRKASLVRCMS</sequence>
<gene>
    <name evidence="2" type="ORF">GGR03_003537</name>
</gene>
<feature type="compositionally biased region" description="Basic and acidic residues" evidence="1">
    <location>
        <begin position="12"/>
        <end position="27"/>
    </location>
</feature>
<evidence type="ECO:0000313" key="3">
    <source>
        <dbReference type="Proteomes" id="UP000588647"/>
    </source>
</evidence>
<evidence type="ECO:0000256" key="1">
    <source>
        <dbReference type="SAM" id="MobiDB-lite"/>
    </source>
</evidence>
<organism evidence="2 3">
    <name type="scientific">Aurantimonas endophytica</name>
    <dbReference type="NCBI Taxonomy" id="1522175"/>
    <lineage>
        <taxon>Bacteria</taxon>
        <taxon>Pseudomonadati</taxon>
        <taxon>Pseudomonadota</taxon>
        <taxon>Alphaproteobacteria</taxon>
        <taxon>Hyphomicrobiales</taxon>
        <taxon>Aurantimonadaceae</taxon>
        <taxon>Aurantimonas</taxon>
    </lineage>
</organism>
<proteinExistence type="predicted"/>
<dbReference type="EMBL" id="JACIEM010000004">
    <property type="protein sequence ID" value="MBB4004449.1"/>
    <property type="molecule type" value="Genomic_DNA"/>
</dbReference>
<name>A0A7W6HFV2_9HYPH</name>
<dbReference type="AlphaFoldDB" id="A0A7W6HFV2"/>
<feature type="region of interest" description="Disordered" evidence="1">
    <location>
        <begin position="1"/>
        <end position="34"/>
    </location>
</feature>
<evidence type="ECO:0000313" key="2">
    <source>
        <dbReference type="EMBL" id="MBB4004449.1"/>
    </source>
</evidence>
<comment type="caution">
    <text evidence="2">The sequence shown here is derived from an EMBL/GenBank/DDBJ whole genome shotgun (WGS) entry which is preliminary data.</text>
</comment>
<accession>A0A7W6HFV2</accession>
<dbReference type="Proteomes" id="UP000588647">
    <property type="component" value="Unassembled WGS sequence"/>
</dbReference>
<keyword evidence="3" id="KW-1185">Reference proteome</keyword>
<protein>
    <submittedName>
        <fullName evidence="2">Uncharacterized protein</fullName>
    </submittedName>
</protein>
<reference evidence="2 3" key="1">
    <citation type="submission" date="2020-08" db="EMBL/GenBank/DDBJ databases">
        <title>Genomic Encyclopedia of Type Strains, Phase IV (KMG-IV): sequencing the most valuable type-strain genomes for metagenomic binning, comparative biology and taxonomic classification.</title>
        <authorList>
            <person name="Goeker M."/>
        </authorList>
    </citation>
    <scope>NUCLEOTIDE SEQUENCE [LARGE SCALE GENOMIC DNA]</scope>
    <source>
        <strain evidence="2 3">DSM 103570</strain>
    </source>
</reference>